<reference evidence="2" key="2">
    <citation type="submission" date="2025-08" db="UniProtKB">
        <authorList>
            <consortium name="Ensembl"/>
        </authorList>
    </citation>
    <scope>IDENTIFICATION</scope>
</reference>
<feature type="coiled-coil region" evidence="1">
    <location>
        <begin position="88"/>
        <end position="129"/>
    </location>
</feature>
<dbReference type="GeneTree" id="ENSGT00940000160789"/>
<organism evidence="2 3">
    <name type="scientific">Maylandia zebra</name>
    <name type="common">zebra mbuna</name>
    <dbReference type="NCBI Taxonomy" id="106582"/>
    <lineage>
        <taxon>Eukaryota</taxon>
        <taxon>Metazoa</taxon>
        <taxon>Chordata</taxon>
        <taxon>Craniata</taxon>
        <taxon>Vertebrata</taxon>
        <taxon>Euteleostomi</taxon>
        <taxon>Actinopterygii</taxon>
        <taxon>Neopterygii</taxon>
        <taxon>Teleostei</taxon>
        <taxon>Neoteleostei</taxon>
        <taxon>Acanthomorphata</taxon>
        <taxon>Ovalentaria</taxon>
        <taxon>Cichlomorphae</taxon>
        <taxon>Cichliformes</taxon>
        <taxon>Cichlidae</taxon>
        <taxon>African cichlids</taxon>
        <taxon>Pseudocrenilabrinae</taxon>
        <taxon>Haplochromini</taxon>
        <taxon>Maylandia</taxon>
        <taxon>Maylandia zebra complex</taxon>
    </lineage>
</organism>
<dbReference type="Gene3D" id="3.30.70.1820">
    <property type="entry name" value="L1 transposable element, RRM domain"/>
    <property type="match status" value="1"/>
</dbReference>
<sequence>MLRSLIPSSKETVSLSQDVTNDIHTTRSDNFSHSIKISSSIVQPFPVSSAEERVNEGFSAAASPPRHEANARANTGEGSALITILEELRDFRREFQEFKSDLVRANNRITEAETRITKMEDRVQNVEQVMLKMLKIIGEQENKIADQDSRAWRKNLRLYNVPEGAEGSSMPVFVEKVLTECLDLPSIERSHRALGAVRNREGTPRSILICFARFDTKEEVLRKAWAKRTVLLNGQRIYFDQDYAPAILQKRKDYAEAKRDLKQQNIRFQTPYPAKLRVFYQEGTGLYSTAEEATADMWTRGFQIAKVVPKQTLTEQLSNLMWEKTGMSQREPAGALSNSC</sequence>
<evidence type="ECO:0000313" key="2">
    <source>
        <dbReference type="Ensembl" id="ENSMZEP00005016722.1"/>
    </source>
</evidence>
<name>A0A3P9C3M1_9CICH</name>
<dbReference type="InterPro" id="IPR004244">
    <property type="entry name" value="Transposase_22"/>
</dbReference>
<reference evidence="2" key="3">
    <citation type="submission" date="2025-09" db="UniProtKB">
        <authorList>
            <consortium name="Ensembl"/>
        </authorList>
    </citation>
    <scope>IDENTIFICATION</scope>
</reference>
<proteinExistence type="predicted"/>
<dbReference type="AlphaFoldDB" id="A0A3P9C3M1"/>
<evidence type="ECO:0000256" key="1">
    <source>
        <dbReference type="SAM" id="Coils"/>
    </source>
</evidence>
<keyword evidence="3" id="KW-1185">Reference proteome</keyword>
<dbReference type="Proteomes" id="UP000265160">
    <property type="component" value="LG23"/>
</dbReference>
<dbReference type="PANTHER" id="PTHR11505">
    <property type="entry name" value="L1 TRANSPOSABLE ELEMENT-RELATED"/>
    <property type="match status" value="1"/>
</dbReference>
<accession>A0A3P9C3M1</accession>
<protein>
    <recommendedName>
        <fullName evidence="4">L1 transposable element RRM domain-containing protein</fullName>
    </recommendedName>
</protein>
<dbReference type="Ensembl" id="ENSMZET00005017256.1">
    <property type="protein sequence ID" value="ENSMZEP00005016722.1"/>
    <property type="gene ID" value="ENSMZEG00005012562.1"/>
</dbReference>
<keyword evidence="1" id="KW-0175">Coiled coil</keyword>
<evidence type="ECO:0008006" key="4">
    <source>
        <dbReference type="Google" id="ProtNLM"/>
    </source>
</evidence>
<evidence type="ECO:0000313" key="3">
    <source>
        <dbReference type="Proteomes" id="UP000265160"/>
    </source>
</evidence>
<reference evidence="2 3" key="1">
    <citation type="journal article" date="2014" name="Nature">
        <title>The genomic substrate for adaptive radiation in African cichlid fish.</title>
        <authorList>
            <person name="Brawand D."/>
            <person name="Wagner C.E."/>
            <person name="Li Y.I."/>
            <person name="Malinsky M."/>
            <person name="Keller I."/>
            <person name="Fan S."/>
            <person name="Simakov O."/>
            <person name="Ng A.Y."/>
            <person name="Lim Z.W."/>
            <person name="Bezault E."/>
            <person name="Turner-Maier J."/>
            <person name="Johnson J."/>
            <person name="Alcazar R."/>
            <person name="Noh H.J."/>
            <person name="Russell P."/>
            <person name="Aken B."/>
            <person name="Alfoldi J."/>
            <person name="Amemiya C."/>
            <person name="Azzouzi N."/>
            <person name="Baroiller J.F."/>
            <person name="Barloy-Hubler F."/>
            <person name="Berlin A."/>
            <person name="Bloomquist R."/>
            <person name="Carleton K.L."/>
            <person name="Conte M.A."/>
            <person name="D'Cotta H."/>
            <person name="Eshel O."/>
            <person name="Gaffney L."/>
            <person name="Galibert F."/>
            <person name="Gante H.F."/>
            <person name="Gnerre S."/>
            <person name="Greuter L."/>
            <person name="Guyon R."/>
            <person name="Haddad N.S."/>
            <person name="Haerty W."/>
            <person name="Harris R.M."/>
            <person name="Hofmann H.A."/>
            <person name="Hourlier T."/>
            <person name="Hulata G."/>
            <person name="Jaffe D.B."/>
            <person name="Lara M."/>
            <person name="Lee A.P."/>
            <person name="MacCallum I."/>
            <person name="Mwaiko S."/>
            <person name="Nikaido M."/>
            <person name="Nishihara H."/>
            <person name="Ozouf-Costaz C."/>
            <person name="Penman D.J."/>
            <person name="Przybylski D."/>
            <person name="Rakotomanga M."/>
            <person name="Renn S.C.P."/>
            <person name="Ribeiro F.J."/>
            <person name="Ron M."/>
            <person name="Salzburger W."/>
            <person name="Sanchez-Pulido L."/>
            <person name="Santos M.E."/>
            <person name="Searle S."/>
            <person name="Sharpe T."/>
            <person name="Swofford R."/>
            <person name="Tan F.J."/>
            <person name="Williams L."/>
            <person name="Young S."/>
            <person name="Yin S."/>
            <person name="Okada N."/>
            <person name="Kocher T.D."/>
            <person name="Miska E.A."/>
            <person name="Lander E.S."/>
            <person name="Venkatesh B."/>
            <person name="Fernald R.D."/>
            <person name="Meyer A."/>
            <person name="Ponting C.P."/>
            <person name="Streelman J.T."/>
            <person name="Lindblad-Toh K."/>
            <person name="Seehausen O."/>
            <person name="Di Palma F."/>
        </authorList>
    </citation>
    <scope>NUCLEOTIDE SEQUENCE</scope>
</reference>